<organism evidence="1 2">
    <name type="scientific">Trypanosoma theileri</name>
    <dbReference type="NCBI Taxonomy" id="67003"/>
    <lineage>
        <taxon>Eukaryota</taxon>
        <taxon>Discoba</taxon>
        <taxon>Euglenozoa</taxon>
        <taxon>Kinetoplastea</taxon>
        <taxon>Metakinetoplastina</taxon>
        <taxon>Trypanosomatida</taxon>
        <taxon>Trypanosomatidae</taxon>
        <taxon>Trypanosoma</taxon>
    </lineage>
</organism>
<evidence type="ECO:0000313" key="2">
    <source>
        <dbReference type="Proteomes" id="UP000192257"/>
    </source>
</evidence>
<dbReference type="Proteomes" id="UP000192257">
    <property type="component" value="Unassembled WGS sequence"/>
</dbReference>
<protein>
    <submittedName>
        <fullName evidence="1">Uncharacterized protein</fullName>
    </submittedName>
</protein>
<dbReference type="GeneID" id="39983863"/>
<dbReference type="AlphaFoldDB" id="A0A1X0P1Y3"/>
<dbReference type="EMBL" id="NBCO01000008">
    <property type="protein sequence ID" value="ORC90420.1"/>
    <property type="molecule type" value="Genomic_DNA"/>
</dbReference>
<dbReference type="RefSeq" id="XP_028884486.1">
    <property type="nucleotide sequence ID" value="XM_029024083.1"/>
</dbReference>
<comment type="caution">
    <text evidence="1">The sequence shown here is derived from an EMBL/GenBank/DDBJ whole genome shotgun (WGS) entry which is preliminary data.</text>
</comment>
<keyword evidence="2" id="KW-1185">Reference proteome</keyword>
<proteinExistence type="predicted"/>
<dbReference type="VEuPathDB" id="TriTrypDB:TM35_000082180"/>
<sequence>MSVVVQLVVALTGLRFFFEVRHQKSPSLLASSSVSLLSQTNITTSTNVFVSDIMAYIHNFRFSPVGNSNSVSVGSIDGNKKSYVELFDYNSLQPLYPNDIVEDRQKLLLFAPPAFSELISEQLSHRCRPAEGESQGTSIEDEERWQNLRQAISALQVPLTLHQQIMEREMEACAELLTNTEEQFVLSKENIHAALERAESIKLFYRPDTHATELIDRRHLHIALQQGEVKLKEAAKSLESARAMAPTVVEAIKAEIQVVSDLEKMPAWQSYTTAAADKNDESSIIQLMQEVVRKVQVVRTIISDIALITKRQQKCRHYCAAIVDHVIQHHKRLVLLPEGLEAAREVLHRRIILRRAARRLLVPLEAEHRATEMCIHQFAEKWGQWLPESLFKAVASPLPPLYPQDDTIAQEMDSLFVDLQEDATEELLAAIGTVSSSSDNMEQYMLQQRLAEVERELQRCKALLEVAAVEKAELMCALNQNNTTSSSA</sequence>
<accession>A0A1X0P1Y3</accession>
<reference evidence="1 2" key="1">
    <citation type="submission" date="2017-03" db="EMBL/GenBank/DDBJ databases">
        <title>An alternative strategy for trypanosome survival in the mammalian bloodstream revealed through genome and transcriptome analysis of the ubiquitous bovine parasite Trypanosoma (Megatrypanum) theileri.</title>
        <authorList>
            <person name="Kelly S."/>
            <person name="Ivens A."/>
            <person name="Mott A."/>
            <person name="O'Neill E."/>
            <person name="Emms D."/>
            <person name="Macleod O."/>
            <person name="Voorheis P."/>
            <person name="Matthews J."/>
            <person name="Matthews K."/>
            <person name="Carrington M."/>
        </authorList>
    </citation>
    <scope>NUCLEOTIDE SEQUENCE [LARGE SCALE GENOMIC DNA]</scope>
    <source>
        <strain evidence="1">Edinburgh</strain>
    </source>
</reference>
<evidence type="ECO:0000313" key="1">
    <source>
        <dbReference type="EMBL" id="ORC90420.1"/>
    </source>
</evidence>
<name>A0A1X0P1Y3_9TRYP</name>
<gene>
    <name evidence="1" type="ORF">TM35_000082180</name>
</gene>
<dbReference type="OrthoDB" id="245269at2759"/>